<dbReference type="AlphaFoldDB" id="A0A1R3VPJ7"/>
<name>A0A1R3VPJ7_9GAMM</name>
<keyword evidence="3" id="KW-1185">Reference proteome</keyword>
<dbReference type="InterPro" id="IPR007433">
    <property type="entry name" value="DUF481"/>
</dbReference>
<feature type="chain" id="PRO_5012345231" evidence="1">
    <location>
        <begin position="25"/>
        <end position="242"/>
    </location>
</feature>
<dbReference type="Proteomes" id="UP000223759">
    <property type="component" value="Unassembled WGS sequence"/>
</dbReference>
<accession>A0A1R3VPJ7</accession>
<protein>
    <submittedName>
        <fullName evidence="2">Putative salt-induced outer membrane protein</fullName>
    </submittedName>
</protein>
<evidence type="ECO:0000313" key="2">
    <source>
        <dbReference type="EMBL" id="SIT66588.1"/>
    </source>
</evidence>
<organism evidence="2 3">
    <name type="scientific">Ectothiorhodosinus mongolicus</name>
    <dbReference type="NCBI Taxonomy" id="233100"/>
    <lineage>
        <taxon>Bacteria</taxon>
        <taxon>Pseudomonadati</taxon>
        <taxon>Pseudomonadota</taxon>
        <taxon>Gammaproteobacteria</taxon>
        <taxon>Chromatiales</taxon>
        <taxon>Ectothiorhodospiraceae</taxon>
        <taxon>Ectothiorhodosinus</taxon>
    </lineage>
</organism>
<dbReference type="EMBL" id="FTPK01000001">
    <property type="protein sequence ID" value="SIT66588.1"/>
    <property type="molecule type" value="Genomic_DNA"/>
</dbReference>
<proteinExistence type="predicted"/>
<feature type="signal peptide" evidence="1">
    <location>
        <begin position="1"/>
        <end position="24"/>
    </location>
</feature>
<evidence type="ECO:0000256" key="1">
    <source>
        <dbReference type="SAM" id="SignalP"/>
    </source>
</evidence>
<reference evidence="2 3" key="1">
    <citation type="submission" date="2017-01" db="EMBL/GenBank/DDBJ databases">
        <authorList>
            <person name="Mah S.A."/>
            <person name="Swanson W.J."/>
            <person name="Moy G.W."/>
            <person name="Vacquier V.D."/>
        </authorList>
    </citation>
    <scope>NUCLEOTIDE SEQUENCE [LARGE SCALE GENOMIC DNA]</scope>
    <source>
        <strain evidence="2 3">M9</strain>
    </source>
</reference>
<dbReference type="Pfam" id="PF04338">
    <property type="entry name" value="DUF481"/>
    <property type="match status" value="1"/>
</dbReference>
<sequence length="242" mass="27255">MSRSQQCKVYLMGLLLLIPMSVMAEWEDAMGWRGSVEFGAALSTGNTDSSNLNAKGRVQFQNEQWRNRASLDVVQSSEDKSTTQERYLLQLQADRRLSANDYLFSAFRNDKDRFSGYDYQRSLSAGYGRRLINTDRTSLEVEAGPGVRQNKKPNESSQNEAVVRGAAQFRHQISDSARFGEELVIISGSDNTEIDSTTSLRLAITDVLAARFAVNIKYNSRVSEGRSKTDTVTTMNLVYDFW</sequence>
<keyword evidence="1" id="KW-0732">Signal</keyword>
<dbReference type="STRING" id="233100.SAMN05216526_0641"/>
<gene>
    <name evidence="2" type="ORF">SAMN05216526_0641</name>
</gene>
<evidence type="ECO:0000313" key="3">
    <source>
        <dbReference type="Proteomes" id="UP000223759"/>
    </source>
</evidence>